<dbReference type="Gene3D" id="1.20.120.1770">
    <property type="match status" value="1"/>
</dbReference>
<comment type="subcellular location">
    <subcellularLocation>
        <location evidence="1">Membrane</location>
    </subcellularLocation>
</comment>
<dbReference type="PANTHER" id="PTHR47797">
    <property type="entry name" value="DEHYDROGENASE, PUTATIVE (AFU_ORTHOLOGUE AFUA_8G05805)-RELATED"/>
    <property type="match status" value="1"/>
</dbReference>
<dbReference type="STRING" id="2656787.A0A370TRE8"/>
<dbReference type="Proteomes" id="UP000254866">
    <property type="component" value="Unassembled WGS sequence"/>
</dbReference>
<dbReference type="InterPro" id="IPR015920">
    <property type="entry name" value="Cellobiose_DH-like_cyt"/>
</dbReference>
<dbReference type="EMBL" id="NPIC01000003">
    <property type="protein sequence ID" value="RDL38083.1"/>
    <property type="molecule type" value="Genomic_DNA"/>
</dbReference>
<dbReference type="Pfam" id="PF16010">
    <property type="entry name" value="CDH-cyt"/>
    <property type="match status" value="1"/>
</dbReference>
<feature type="transmembrane region" description="Helical" evidence="7">
    <location>
        <begin position="285"/>
        <end position="305"/>
    </location>
</feature>
<dbReference type="Gene3D" id="2.60.40.1210">
    <property type="entry name" value="Cellobiose dehydrogenase, cytochrome domain"/>
    <property type="match status" value="1"/>
</dbReference>
<keyword evidence="6 7" id="KW-0472">Membrane</keyword>
<feature type="transmembrane region" description="Helical" evidence="7">
    <location>
        <begin position="221"/>
        <end position="240"/>
    </location>
</feature>
<dbReference type="PANTHER" id="PTHR47797:SF3">
    <property type="entry name" value="CYTOCHROME B561 DOMAIN-CONTAINING PROTEIN"/>
    <property type="match status" value="1"/>
</dbReference>
<keyword evidence="3 7" id="KW-0812">Transmembrane</keyword>
<evidence type="ECO:0000256" key="6">
    <source>
        <dbReference type="ARBA" id="ARBA00023136"/>
    </source>
</evidence>
<evidence type="ECO:0000313" key="9">
    <source>
        <dbReference type="EMBL" id="RDL38083.1"/>
    </source>
</evidence>
<feature type="transmembrane region" description="Helical" evidence="7">
    <location>
        <begin position="151"/>
        <end position="175"/>
    </location>
</feature>
<sequence>MDGSMMFVFYPGKSNNDLTVSVRSTSGHYPPKPPPEHPAVRVHRSFIDSQGYHHAEVICYSCDKWDENGVDVLSGQQRWIWAANGLQSTQTSDLNLPLQRHVDYNIMSMNMASSISFTNDRQFPLIQDSRGCHGAGDVTNMYTRSRKSSGVLILCHGLLLGGAFLVGFPAGVIAIRIGGNKAFVHHWLLQAISLTLALTGAMTGIWFSWSTPRFAHFDHPHQIAGLLIMSSLFIQVFLGICHHYKFQKTGTRSSVSHWHKLIGRISIAAGVINTGGGLYLKQAGIGAWAIVLLLVALDLTVLVIFTRNRSRSSDSGTSTASYLPVKGEHVVDDSVFTVADDKDIEEY</sequence>
<proteinExistence type="predicted"/>
<feature type="transmembrane region" description="Helical" evidence="7">
    <location>
        <begin position="187"/>
        <end position="209"/>
    </location>
</feature>
<dbReference type="CDD" id="cd08760">
    <property type="entry name" value="Cyt_b561_FRRS1_like"/>
    <property type="match status" value="1"/>
</dbReference>
<protein>
    <recommendedName>
        <fullName evidence="8">Cytochrome b561 domain-containing protein</fullName>
    </recommendedName>
</protein>
<dbReference type="OrthoDB" id="19261at2759"/>
<dbReference type="CDD" id="cd09630">
    <property type="entry name" value="CDH_like_cytochrome"/>
    <property type="match status" value="1"/>
</dbReference>
<dbReference type="Pfam" id="PF03188">
    <property type="entry name" value="Cytochrom_B561"/>
    <property type="match status" value="1"/>
</dbReference>
<comment type="caution">
    <text evidence="9">The sequence shown here is derived from an EMBL/GenBank/DDBJ whole genome shotgun (WGS) entry which is preliminary data.</text>
</comment>
<evidence type="ECO:0000256" key="1">
    <source>
        <dbReference type="ARBA" id="ARBA00004370"/>
    </source>
</evidence>
<evidence type="ECO:0000259" key="8">
    <source>
        <dbReference type="SMART" id="SM00665"/>
    </source>
</evidence>
<feature type="transmembrane region" description="Helical" evidence="7">
    <location>
        <begin position="261"/>
        <end position="279"/>
    </location>
</feature>
<dbReference type="AlphaFoldDB" id="A0A370TRE8"/>
<keyword evidence="4" id="KW-0249">Electron transport</keyword>
<dbReference type="RefSeq" id="XP_031870739.1">
    <property type="nucleotide sequence ID" value="XM_032014139.1"/>
</dbReference>
<feature type="domain" description="Cytochrome b561" evidence="8">
    <location>
        <begin position="155"/>
        <end position="278"/>
    </location>
</feature>
<reference evidence="9 10" key="1">
    <citation type="journal article" date="2018" name="IMA Fungus">
        <title>IMA Genome-F 9: Draft genome sequence of Annulohypoxylon stygium, Aspergillus mulundensis, Berkeleyomyces basicola (syn. Thielaviopsis basicola), Ceratocystis smalleyi, two Cercospora beticola strains, Coleophoma cylindrospora, Fusarium fracticaudum, Phialophora cf. hyalina, and Morchella septimelata.</title>
        <authorList>
            <person name="Wingfield B.D."/>
            <person name="Bills G.F."/>
            <person name="Dong Y."/>
            <person name="Huang W."/>
            <person name="Nel W.J."/>
            <person name="Swalarsk-Parry B.S."/>
            <person name="Vaghefi N."/>
            <person name="Wilken P.M."/>
            <person name="An Z."/>
            <person name="de Beer Z.W."/>
            <person name="De Vos L."/>
            <person name="Chen L."/>
            <person name="Duong T.A."/>
            <person name="Gao Y."/>
            <person name="Hammerbacher A."/>
            <person name="Kikkert J.R."/>
            <person name="Li Y."/>
            <person name="Li H."/>
            <person name="Li K."/>
            <person name="Li Q."/>
            <person name="Liu X."/>
            <person name="Ma X."/>
            <person name="Naidoo K."/>
            <person name="Pethybridge S.J."/>
            <person name="Sun J."/>
            <person name="Steenkamp E.T."/>
            <person name="van der Nest M.A."/>
            <person name="van Wyk S."/>
            <person name="Wingfield M.J."/>
            <person name="Xiong C."/>
            <person name="Yue Q."/>
            <person name="Zhang X."/>
        </authorList>
    </citation>
    <scope>NUCLEOTIDE SEQUENCE [LARGE SCALE GENOMIC DNA]</scope>
    <source>
        <strain evidence="9 10">BP 5553</strain>
    </source>
</reference>
<dbReference type="SMART" id="SM00665">
    <property type="entry name" value="B561"/>
    <property type="match status" value="1"/>
</dbReference>
<accession>A0A370TRE8</accession>
<dbReference type="SUPFAM" id="SSF49344">
    <property type="entry name" value="CBD9-like"/>
    <property type="match status" value="1"/>
</dbReference>
<keyword evidence="10" id="KW-1185">Reference proteome</keyword>
<evidence type="ECO:0000256" key="3">
    <source>
        <dbReference type="ARBA" id="ARBA00022692"/>
    </source>
</evidence>
<evidence type="ECO:0000256" key="4">
    <source>
        <dbReference type="ARBA" id="ARBA00022982"/>
    </source>
</evidence>
<keyword evidence="2" id="KW-0813">Transport</keyword>
<evidence type="ECO:0000256" key="2">
    <source>
        <dbReference type="ARBA" id="ARBA00022448"/>
    </source>
</evidence>
<gene>
    <name evidence="9" type="ORF">BP5553_05516</name>
</gene>
<dbReference type="GeneID" id="43598365"/>
<evidence type="ECO:0000256" key="7">
    <source>
        <dbReference type="SAM" id="Phobius"/>
    </source>
</evidence>
<organism evidence="9 10">
    <name type="scientific">Venustampulla echinocandica</name>
    <dbReference type="NCBI Taxonomy" id="2656787"/>
    <lineage>
        <taxon>Eukaryota</taxon>
        <taxon>Fungi</taxon>
        <taxon>Dikarya</taxon>
        <taxon>Ascomycota</taxon>
        <taxon>Pezizomycotina</taxon>
        <taxon>Leotiomycetes</taxon>
        <taxon>Helotiales</taxon>
        <taxon>Pleuroascaceae</taxon>
        <taxon>Venustampulla</taxon>
    </lineage>
</organism>
<evidence type="ECO:0000256" key="5">
    <source>
        <dbReference type="ARBA" id="ARBA00022989"/>
    </source>
</evidence>
<evidence type="ECO:0000313" key="10">
    <source>
        <dbReference type="Proteomes" id="UP000254866"/>
    </source>
</evidence>
<dbReference type="InterPro" id="IPR006593">
    <property type="entry name" value="Cyt_b561/ferric_Rdtase_TM"/>
</dbReference>
<name>A0A370TRE8_9HELO</name>
<keyword evidence="5 7" id="KW-1133">Transmembrane helix</keyword>
<dbReference type="GO" id="GO:0016020">
    <property type="term" value="C:membrane"/>
    <property type="evidence" value="ECO:0007669"/>
    <property type="project" value="UniProtKB-SubCell"/>
</dbReference>